<evidence type="ECO:0000313" key="4">
    <source>
        <dbReference type="EMBL" id="QGX98658.1"/>
    </source>
</evidence>
<dbReference type="Pfam" id="PF00216">
    <property type="entry name" value="Bac_DNA_binding"/>
    <property type="match status" value="1"/>
</dbReference>
<feature type="region of interest" description="Disordered" evidence="3">
    <location>
        <begin position="117"/>
        <end position="138"/>
    </location>
</feature>
<dbReference type="Proteomes" id="UP000428330">
    <property type="component" value="Chromosome"/>
</dbReference>
<sequence length="138" mass="14463">MATRTSKTTPSKGRPGTSPTATGTTGRKATAKPVAAPEDGAARPEGLEMKKQELIEKVVQLSGVKKKDAKPVVEAMLEVLGETLAQGRGLNLAPLGKLKLNRTKETPNARIIVAKLRQNKSGKKPDGTGNRAVAEAAE</sequence>
<evidence type="ECO:0000256" key="3">
    <source>
        <dbReference type="SAM" id="MobiDB-lite"/>
    </source>
</evidence>
<keyword evidence="5" id="KW-1185">Reference proteome</keyword>
<organism evidence="4 5">
    <name type="scientific">Roseovarius faecimaris</name>
    <dbReference type="NCBI Taxonomy" id="2494550"/>
    <lineage>
        <taxon>Bacteria</taxon>
        <taxon>Pseudomonadati</taxon>
        <taxon>Pseudomonadota</taxon>
        <taxon>Alphaproteobacteria</taxon>
        <taxon>Rhodobacterales</taxon>
        <taxon>Roseobacteraceae</taxon>
        <taxon>Roseovarius</taxon>
    </lineage>
</organism>
<proteinExistence type="inferred from homology"/>
<dbReference type="AlphaFoldDB" id="A0A6I6J1M4"/>
<dbReference type="GO" id="GO:0030527">
    <property type="term" value="F:structural constituent of chromatin"/>
    <property type="evidence" value="ECO:0007669"/>
    <property type="project" value="InterPro"/>
</dbReference>
<dbReference type="GO" id="GO:0003677">
    <property type="term" value="F:DNA binding"/>
    <property type="evidence" value="ECO:0007669"/>
    <property type="project" value="UniProtKB-KW"/>
</dbReference>
<dbReference type="InterPro" id="IPR000119">
    <property type="entry name" value="Hist_DNA-bd"/>
</dbReference>
<gene>
    <name evidence="4" type="ORF">EI983_10400</name>
</gene>
<evidence type="ECO:0000313" key="5">
    <source>
        <dbReference type="Proteomes" id="UP000428330"/>
    </source>
</evidence>
<reference evidence="5" key="1">
    <citation type="submission" date="2018-12" db="EMBL/GenBank/DDBJ databases">
        <title>Complete genome sequence of Roseovarius sp. MME-070.</title>
        <authorList>
            <person name="Nam Y.-D."/>
            <person name="Kang J."/>
            <person name="Chung W.-H."/>
            <person name="Park Y.S."/>
        </authorList>
    </citation>
    <scope>NUCLEOTIDE SEQUENCE [LARGE SCALE GENOMIC DNA]</scope>
    <source>
        <strain evidence="5">MME-070</strain>
    </source>
</reference>
<dbReference type="EMBL" id="CP034348">
    <property type="protein sequence ID" value="QGX98658.1"/>
    <property type="molecule type" value="Genomic_DNA"/>
</dbReference>
<dbReference type="SUPFAM" id="SSF47729">
    <property type="entry name" value="IHF-like DNA-binding proteins"/>
    <property type="match status" value="1"/>
</dbReference>
<protein>
    <submittedName>
        <fullName evidence="4">DNA-binding protein</fullName>
    </submittedName>
</protein>
<evidence type="ECO:0000256" key="1">
    <source>
        <dbReference type="ARBA" id="ARBA00010529"/>
    </source>
</evidence>
<accession>A0A6I6J1M4</accession>
<evidence type="ECO:0000256" key="2">
    <source>
        <dbReference type="ARBA" id="ARBA00023125"/>
    </source>
</evidence>
<feature type="region of interest" description="Disordered" evidence="3">
    <location>
        <begin position="1"/>
        <end position="48"/>
    </location>
</feature>
<feature type="compositionally biased region" description="Polar residues" evidence="3">
    <location>
        <begin position="1"/>
        <end position="11"/>
    </location>
</feature>
<feature type="compositionally biased region" description="Low complexity" evidence="3">
    <location>
        <begin position="13"/>
        <end position="32"/>
    </location>
</feature>
<name>A0A6I6J1M4_9RHOB</name>
<dbReference type="KEGG" id="rom:EI983_10400"/>
<dbReference type="RefSeq" id="WP_157707343.1">
    <property type="nucleotide sequence ID" value="NZ_CP034348.1"/>
</dbReference>
<keyword evidence="2 4" id="KW-0238">DNA-binding</keyword>
<dbReference type="Gene3D" id="4.10.520.10">
    <property type="entry name" value="IHF-like DNA-binding proteins"/>
    <property type="match status" value="1"/>
</dbReference>
<dbReference type="OrthoDB" id="7873378at2"/>
<comment type="similarity">
    <text evidence="1">Belongs to the bacterial histone-like protein family.</text>
</comment>
<dbReference type="InterPro" id="IPR010992">
    <property type="entry name" value="IHF-like_DNA-bd_dom_sf"/>
</dbReference>